<sequence>KIADKCSLCGRNYNCDTVKETSKTFAQRLQMQLQPQFKIILSMSDDDDDDSYQWMEML</sequence>
<reference evidence="1 2" key="1">
    <citation type="journal article" date="2018" name="Front. Plant Sci.">
        <title>Red Clover (Trifolium pratense) and Zigzag Clover (T. medium) - A Picture of Genomic Similarities and Differences.</title>
        <authorList>
            <person name="Dluhosova J."/>
            <person name="Istvanek J."/>
            <person name="Nedelnik J."/>
            <person name="Repkova J."/>
        </authorList>
    </citation>
    <scope>NUCLEOTIDE SEQUENCE [LARGE SCALE GENOMIC DNA]</scope>
    <source>
        <strain evidence="2">cv. 10/8</strain>
        <tissue evidence="1">Leaf</tissue>
    </source>
</reference>
<evidence type="ECO:0000313" key="2">
    <source>
        <dbReference type="Proteomes" id="UP000265520"/>
    </source>
</evidence>
<feature type="non-terminal residue" evidence="1">
    <location>
        <position position="1"/>
    </location>
</feature>
<name>A0A392SAU9_9FABA</name>
<accession>A0A392SAU9</accession>
<organism evidence="1 2">
    <name type="scientific">Trifolium medium</name>
    <dbReference type="NCBI Taxonomy" id="97028"/>
    <lineage>
        <taxon>Eukaryota</taxon>
        <taxon>Viridiplantae</taxon>
        <taxon>Streptophyta</taxon>
        <taxon>Embryophyta</taxon>
        <taxon>Tracheophyta</taxon>
        <taxon>Spermatophyta</taxon>
        <taxon>Magnoliopsida</taxon>
        <taxon>eudicotyledons</taxon>
        <taxon>Gunneridae</taxon>
        <taxon>Pentapetalae</taxon>
        <taxon>rosids</taxon>
        <taxon>fabids</taxon>
        <taxon>Fabales</taxon>
        <taxon>Fabaceae</taxon>
        <taxon>Papilionoideae</taxon>
        <taxon>50 kb inversion clade</taxon>
        <taxon>NPAAA clade</taxon>
        <taxon>Hologalegina</taxon>
        <taxon>IRL clade</taxon>
        <taxon>Trifolieae</taxon>
        <taxon>Trifolium</taxon>
    </lineage>
</organism>
<keyword evidence="2" id="KW-1185">Reference proteome</keyword>
<comment type="caution">
    <text evidence="1">The sequence shown here is derived from an EMBL/GenBank/DDBJ whole genome shotgun (WGS) entry which is preliminary data.</text>
</comment>
<proteinExistence type="predicted"/>
<dbReference type="Proteomes" id="UP000265520">
    <property type="component" value="Unassembled WGS sequence"/>
</dbReference>
<protein>
    <submittedName>
        <fullName evidence="1">Uncharacterized protein</fullName>
    </submittedName>
</protein>
<dbReference type="EMBL" id="LXQA010346130">
    <property type="protein sequence ID" value="MCI45592.1"/>
    <property type="molecule type" value="Genomic_DNA"/>
</dbReference>
<dbReference type="AlphaFoldDB" id="A0A392SAU9"/>
<evidence type="ECO:0000313" key="1">
    <source>
        <dbReference type="EMBL" id="MCI45592.1"/>
    </source>
</evidence>